<keyword evidence="3" id="KW-1185">Reference proteome</keyword>
<comment type="caution">
    <text evidence="2">The sequence shown here is derived from an EMBL/GenBank/DDBJ whole genome shotgun (WGS) entry which is preliminary data.</text>
</comment>
<feature type="compositionally biased region" description="Polar residues" evidence="1">
    <location>
        <begin position="905"/>
        <end position="918"/>
    </location>
</feature>
<evidence type="ECO:0000313" key="3">
    <source>
        <dbReference type="Proteomes" id="UP001437256"/>
    </source>
</evidence>
<gene>
    <name evidence="2" type="ORF">AAF712_010570</name>
</gene>
<evidence type="ECO:0000313" key="2">
    <source>
        <dbReference type="EMBL" id="KAL0062531.1"/>
    </source>
</evidence>
<feature type="region of interest" description="Disordered" evidence="1">
    <location>
        <begin position="861"/>
        <end position="1001"/>
    </location>
</feature>
<dbReference type="PANTHER" id="PTHR24216">
    <property type="entry name" value="PAXILLIN-RELATED"/>
    <property type="match status" value="1"/>
</dbReference>
<feature type="compositionally biased region" description="Polar residues" evidence="1">
    <location>
        <begin position="792"/>
        <end position="804"/>
    </location>
</feature>
<feature type="compositionally biased region" description="Polar residues" evidence="1">
    <location>
        <begin position="824"/>
        <end position="833"/>
    </location>
</feature>
<reference evidence="2 3" key="1">
    <citation type="submission" date="2024-05" db="EMBL/GenBank/DDBJ databases">
        <title>A draft genome resource for the thread blight pathogen Marasmius tenuissimus strain MS-2.</title>
        <authorList>
            <person name="Yulfo-Soto G.E."/>
            <person name="Baruah I.K."/>
            <person name="Amoako-Attah I."/>
            <person name="Bukari Y."/>
            <person name="Meinhardt L.W."/>
            <person name="Bailey B.A."/>
            <person name="Cohen S.P."/>
        </authorList>
    </citation>
    <scope>NUCLEOTIDE SEQUENCE [LARGE SCALE GENOMIC DNA]</scope>
    <source>
        <strain evidence="2 3">MS-2</strain>
    </source>
</reference>
<dbReference type="EMBL" id="JBBXMP010000102">
    <property type="protein sequence ID" value="KAL0062531.1"/>
    <property type="molecule type" value="Genomic_DNA"/>
</dbReference>
<feature type="region of interest" description="Disordered" evidence="1">
    <location>
        <begin position="682"/>
        <end position="833"/>
    </location>
</feature>
<evidence type="ECO:0000256" key="1">
    <source>
        <dbReference type="SAM" id="MobiDB-lite"/>
    </source>
</evidence>
<protein>
    <submittedName>
        <fullName evidence="2">Uncharacterized protein</fullName>
    </submittedName>
</protein>
<feature type="region of interest" description="Disordered" evidence="1">
    <location>
        <begin position="1042"/>
        <end position="1063"/>
    </location>
</feature>
<feature type="compositionally biased region" description="Low complexity" evidence="1">
    <location>
        <begin position="888"/>
        <end position="903"/>
    </location>
</feature>
<feature type="compositionally biased region" description="Polar residues" evidence="1">
    <location>
        <begin position="157"/>
        <end position="174"/>
    </location>
</feature>
<feature type="region of interest" description="Disordered" evidence="1">
    <location>
        <begin position="150"/>
        <end position="255"/>
    </location>
</feature>
<feature type="region of interest" description="Disordered" evidence="1">
    <location>
        <begin position="509"/>
        <end position="531"/>
    </location>
</feature>
<dbReference type="Proteomes" id="UP001437256">
    <property type="component" value="Unassembled WGS sequence"/>
</dbReference>
<dbReference type="PANTHER" id="PTHR24216:SF65">
    <property type="entry name" value="PAXILLIN-LIKE PROTEIN 1"/>
    <property type="match status" value="1"/>
</dbReference>
<feature type="compositionally biased region" description="Basic and acidic residues" evidence="1">
    <location>
        <begin position="773"/>
        <end position="788"/>
    </location>
</feature>
<sequence length="1063" mass="113763">MTQISRTDSEIEYDVGPGDLDFNSPDVQADLNRIDPPDSAPPATVSQLRASSTPTPSNVGDGGNQISGAPIPAANDLDVGTQQALITSLLSNPNVVNNPTLFATVLTSLLGNGSSVDPELLASVTQPSRAADSAADLVPPVAVVETTEAEFDEVQPVPTSANAPPSTPIRQRSPSVMIGEVEDDDIPRLKLLSPKRSPSVTIEEVEDADAPKLKLLSPKPAASSSQTVDESPSVDAGGSTTPKSCSKGGRPTKEHSDALQQLYKDVDTLFGDLGRTLKIDPSVLIEKYVKRFNLGREQSLWNLYESYASAAENAMSELSRLKDTENHSVYEQFASQHEKDPKLKATVDQVRLAYPLFRKEHGDAKGRDLLLAWQSLEALDSVSGYQRKVDRRRFDMLQNVYQMHFFALGVGGQVNTDNGLHWAYTNYESEGFAESSFLKSIEKLIAAYRTHVFHLTMKEFTDQELIDIAEARGLTVSRDDRVPPSAQKDFTDQELISIAEARGLTLIRDDRVPPMPPSMTKATSSVNAPKPTNFKASKTVRIADPETASDDESSIQRLILGIAEECNVKFRRVGLPWNSLARDCYNQGIQIINFPLGVTLPWNMPKDAKTRRKGVKSLEKTEQFRLIESCNPGEHRLSFKQLTPAEIQANIEPIAILAPDANGHREHIIAKSIGELAALQSTTVKTEEQDSSMAEVGSDHPTSNETVRPRRTKTVQFPAPSSVAGSDDDIDELSHHSDTDDDIYGIKNLPDNDDEYSSSPSKVKRKRKNHKSTALEKGKGKAVKDPELTPKAQGSRTLQTTPTASKRKPPPDTTPTGSAKRPKNSATNTSTLAQGFTSFGRIAENARNTTTPAILAPTDFDFQPVFSKPPSTAVNEPRPLPRTPSLVSTSAHASSMAQSAASAVPSLTSAEPSLTIPCSTVGAAPSVAGASRSSGSATPSVGGAPRSSSSAAPSVGGAPCNSGSATARPRRVQASATPTVPPPQAQPSLPRASVPPPSTQPAVLNSAALQALSTNPMLLSTLLTVLQAQNGRLQGGTEGLFVAAQGGSHPTQDSEMSDAQDEH</sequence>
<feature type="compositionally biased region" description="Polar residues" evidence="1">
    <location>
        <begin position="44"/>
        <end position="58"/>
    </location>
</feature>
<feature type="compositionally biased region" description="Basic residues" evidence="1">
    <location>
        <begin position="762"/>
        <end position="771"/>
    </location>
</feature>
<accession>A0ABR2ZLS8</accession>
<name>A0ABR2ZLS8_9AGAR</name>
<feature type="region of interest" description="Disordered" evidence="1">
    <location>
        <begin position="1"/>
        <end position="68"/>
    </location>
</feature>
<feature type="compositionally biased region" description="Low complexity" evidence="1">
    <location>
        <begin position="919"/>
        <end position="959"/>
    </location>
</feature>
<proteinExistence type="predicted"/>
<organism evidence="2 3">
    <name type="scientific">Marasmius tenuissimus</name>
    <dbReference type="NCBI Taxonomy" id="585030"/>
    <lineage>
        <taxon>Eukaryota</taxon>
        <taxon>Fungi</taxon>
        <taxon>Dikarya</taxon>
        <taxon>Basidiomycota</taxon>
        <taxon>Agaricomycotina</taxon>
        <taxon>Agaricomycetes</taxon>
        <taxon>Agaricomycetidae</taxon>
        <taxon>Agaricales</taxon>
        <taxon>Marasmiineae</taxon>
        <taxon>Marasmiaceae</taxon>
        <taxon>Marasmius</taxon>
    </lineage>
</organism>